<evidence type="ECO:0000256" key="2">
    <source>
        <dbReference type="ARBA" id="ARBA00023043"/>
    </source>
</evidence>
<dbReference type="PANTHER" id="PTHR24198:SF165">
    <property type="entry name" value="ANKYRIN REPEAT-CONTAINING PROTEIN-RELATED"/>
    <property type="match status" value="1"/>
</dbReference>
<accession>A0A9D7K6B7</accession>
<keyword evidence="4" id="KW-0732">Signal</keyword>
<evidence type="ECO:0000256" key="1">
    <source>
        <dbReference type="ARBA" id="ARBA00022737"/>
    </source>
</evidence>
<dbReference type="Proteomes" id="UP000886689">
    <property type="component" value="Unassembled WGS sequence"/>
</dbReference>
<dbReference type="Gene3D" id="1.25.40.20">
    <property type="entry name" value="Ankyrin repeat-containing domain"/>
    <property type="match status" value="1"/>
</dbReference>
<evidence type="ECO:0000313" key="6">
    <source>
        <dbReference type="Proteomes" id="UP000886689"/>
    </source>
</evidence>
<evidence type="ECO:0000256" key="3">
    <source>
        <dbReference type="PROSITE-ProRule" id="PRU00023"/>
    </source>
</evidence>
<dbReference type="AlphaFoldDB" id="A0A9D7K6B7"/>
<evidence type="ECO:0000313" key="5">
    <source>
        <dbReference type="EMBL" id="MBK8525111.1"/>
    </source>
</evidence>
<feature type="chain" id="PRO_5038833171" evidence="4">
    <location>
        <begin position="22"/>
        <end position="246"/>
    </location>
</feature>
<dbReference type="SUPFAM" id="SSF48403">
    <property type="entry name" value="Ankyrin repeat"/>
    <property type="match status" value="1"/>
</dbReference>
<feature type="signal peptide" evidence="4">
    <location>
        <begin position="1"/>
        <end position="21"/>
    </location>
</feature>
<keyword evidence="1" id="KW-0677">Repeat</keyword>
<keyword evidence="2 3" id="KW-0040">ANK repeat</keyword>
<comment type="caution">
    <text evidence="5">The sequence shown here is derived from an EMBL/GenBank/DDBJ whole genome shotgun (WGS) entry which is preliminary data.</text>
</comment>
<dbReference type="InterPro" id="IPR036770">
    <property type="entry name" value="Ankyrin_rpt-contain_sf"/>
</dbReference>
<dbReference type="SMART" id="SM00248">
    <property type="entry name" value="ANK"/>
    <property type="match status" value="5"/>
</dbReference>
<dbReference type="EMBL" id="JADJUC010000027">
    <property type="protein sequence ID" value="MBK8525111.1"/>
    <property type="molecule type" value="Genomic_DNA"/>
</dbReference>
<dbReference type="Pfam" id="PF12796">
    <property type="entry name" value="Ank_2"/>
    <property type="match status" value="1"/>
</dbReference>
<sequence>MEIRKLWVAALVGWLAMTASYAETQVSGRSVRDTFADERVASLVIAVSNGDYGEADKALKSGADVNAVGVEGLTPLLWVMGTTLNVGKIEYLLKAGANPNYRDVKSMVSPMYLAAGGNRLDVLELLLKHKGNPNLPGPKTETMLMVAVAQFRDKNVDLLLKYGADINQTAKHRETVANVATSYGRYDLIAHFLEIGLTHDLQDLAKDVEMTKVPAGSEAQRWKDKVIDMLKARGAKFPAFIPRKVE</sequence>
<organism evidence="5 6">
    <name type="scientific">Candidatus Proximibacter danicus</name>
    <dbReference type="NCBI Taxonomy" id="2954365"/>
    <lineage>
        <taxon>Bacteria</taxon>
        <taxon>Pseudomonadati</taxon>
        <taxon>Pseudomonadota</taxon>
        <taxon>Betaproteobacteria</taxon>
        <taxon>Candidatus Proximibacter</taxon>
    </lineage>
</organism>
<gene>
    <name evidence="5" type="ORF">IPL58_14360</name>
</gene>
<name>A0A9D7K6B7_9PROT</name>
<reference evidence="5" key="1">
    <citation type="submission" date="2020-10" db="EMBL/GenBank/DDBJ databases">
        <title>Connecting structure to function with the recovery of over 1000 high-quality activated sludge metagenome-assembled genomes encoding full-length rRNA genes using long-read sequencing.</title>
        <authorList>
            <person name="Singleton C.M."/>
            <person name="Petriglieri F."/>
            <person name="Kristensen J.M."/>
            <person name="Kirkegaard R.H."/>
            <person name="Michaelsen T.Y."/>
            <person name="Andersen M.H."/>
            <person name="Karst S.M."/>
            <person name="Dueholm M.S."/>
            <person name="Nielsen P.H."/>
            <person name="Albertsen M."/>
        </authorList>
    </citation>
    <scope>NUCLEOTIDE SEQUENCE</scope>
    <source>
        <strain evidence="5">Hirt_18-Q3-R61-65_BATAC.395</strain>
    </source>
</reference>
<dbReference type="InterPro" id="IPR002110">
    <property type="entry name" value="Ankyrin_rpt"/>
</dbReference>
<dbReference type="PANTHER" id="PTHR24198">
    <property type="entry name" value="ANKYRIN REPEAT AND PROTEIN KINASE DOMAIN-CONTAINING PROTEIN"/>
    <property type="match status" value="1"/>
</dbReference>
<protein>
    <submittedName>
        <fullName evidence="5">Ankyrin repeat domain-containing protein</fullName>
    </submittedName>
</protein>
<dbReference type="PROSITE" id="PS50088">
    <property type="entry name" value="ANK_REPEAT"/>
    <property type="match status" value="1"/>
</dbReference>
<evidence type="ECO:0000256" key="4">
    <source>
        <dbReference type="SAM" id="SignalP"/>
    </source>
</evidence>
<proteinExistence type="predicted"/>
<feature type="repeat" description="ANK" evidence="3">
    <location>
        <begin position="139"/>
        <end position="171"/>
    </location>
</feature>